<feature type="region of interest" description="Disordered" evidence="1">
    <location>
        <begin position="1"/>
        <end position="27"/>
    </location>
</feature>
<organism evidence="2 3">
    <name type="scientific">Thalassiosira oceanica</name>
    <name type="common">Marine diatom</name>
    <dbReference type="NCBI Taxonomy" id="159749"/>
    <lineage>
        <taxon>Eukaryota</taxon>
        <taxon>Sar</taxon>
        <taxon>Stramenopiles</taxon>
        <taxon>Ochrophyta</taxon>
        <taxon>Bacillariophyta</taxon>
        <taxon>Coscinodiscophyceae</taxon>
        <taxon>Thalassiosirophycidae</taxon>
        <taxon>Thalassiosirales</taxon>
        <taxon>Thalassiosiraceae</taxon>
        <taxon>Thalassiosira</taxon>
    </lineage>
</organism>
<evidence type="ECO:0000313" key="2">
    <source>
        <dbReference type="EMBL" id="EJK72774.1"/>
    </source>
</evidence>
<reference evidence="2 3" key="1">
    <citation type="journal article" date="2012" name="Genome Biol.">
        <title>Genome and low-iron response of an oceanic diatom adapted to chronic iron limitation.</title>
        <authorList>
            <person name="Lommer M."/>
            <person name="Specht M."/>
            <person name="Roy A.S."/>
            <person name="Kraemer L."/>
            <person name="Andreson R."/>
            <person name="Gutowska M.A."/>
            <person name="Wolf J."/>
            <person name="Bergner S.V."/>
            <person name="Schilhabel M.B."/>
            <person name="Klostermeier U.C."/>
            <person name="Beiko R.G."/>
            <person name="Rosenstiel P."/>
            <person name="Hippler M."/>
            <person name="Laroche J."/>
        </authorList>
    </citation>
    <scope>NUCLEOTIDE SEQUENCE [LARGE SCALE GENOMIC DNA]</scope>
    <source>
        <strain evidence="2 3">CCMP1005</strain>
    </source>
</reference>
<evidence type="ECO:0000256" key="1">
    <source>
        <dbReference type="SAM" id="MobiDB-lite"/>
    </source>
</evidence>
<protein>
    <submittedName>
        <fullName evidence="2">Uncharacterized protein</fullName>
    </submittedName>
</protein>
<name>K0T6U4_THAOC</name>
<gene>
    <name evidence="2" type="ORF">THAOC_05660</name>
</gene>
<dbReference type="Proteomes" id="UP000266841">
    <property type="component" value="Unassembled WGS sequence"/>
</dbReference>
<comment type="caution">
    <text evidence="2">The sequence shown here is derived from an EMBL/GenBank/DDBJ whole genome shotgun (WGS) entry which is preliminary data.</text>
</comment>
<keyword evidence="3" id="KW-1185">Reference proteome</keyword>
<dbReference type="AlphaFoldDB" id="K0T6U4"/>
<sequence>MISYHGRQQREQAKSIPTSKNLARRGRVERRVPHLEAVRTRWWGAVEWLVKEANATATGTFISSLPPYGI</sequence>
<dbReference type="EMBL" id="AGNL01005321">
    <property type="protein sequence ID" value="EJK72774.1"/>
    <property type="molecule type" value="Genomic_DNA"/>
</dbReference>
<evidence type="ECO:0000313" key="3">
    <source>
        <dbReference type="Proteomes" id="UP000266841"/>
    </source>
</evidence>
<accession>K0T6U4</accession>
<proteinExistence type="predicted"/>